<dbReference type="AlphaFoldDB" id="A0A402CT57"/>
<evidence type="ECO:0000313" key="1">
    <source>
        <dbReference type="EMBL" id="BDI30841.1"/>
    </source>
</evidence>
<name>A0A402CT57_9BACT</name>
<proteinExistence type="predicted"/>
<sequence>MNVKKILFWAAAVAVAVPVARVVWLRRQESSDTDARRSAKFDGKSPYREIVADTLHEHKGEESPMVRAFEEALEQETHAERQLAQDIGLR</sequence>
<dbReference type="EMBL" id="AP025739">
    <property type="protein sequence ID" value="BDI30841.1"/>
    <property type="molecule type" value="Genomic_DNA"/>
</dbReference>
<reference evidence="1 2" key="1">
    <citation type="journal article" date="2019" name="Int. J. Syst. Evol. Microbiol.">
        <title>Capsulimonas corticalis gen. nov., sp. nov., an aerobic capsulated bacterium, of a novel bacterial order, Capsulimonadales ord. nov., of the class Armatimonadia of the phylum Armatimonadetes.</title>
        <authorList>
            <person name="Li J."/>
            <person name="Kudo C."/>
            <person name="Tonouchi A."/>
        </authorList>
    </citation>
    <scope>NUCLEOTIDE SEQUENCE [LARGE SCALE GENOMIC DNA]</scope>
    <source>
        <strain evidence="1 2">AX-7</strain>
    </source>
</reference>
<gene>
    <name evidence="1" type="ORF">CCAX7_28920</name>
</gene>
<evidence type="ECO:0000313" key="2">
    <source>
        <dbReference type="Proteomes" id="UP000287394"/>
    </source>
</evidence>
<accession>A0A402CT57</accession>
<dbReference type="RefSeq" id="WP_119320573.1">
    <property type="nucleotide sequence ID" value="NZ_AP025739.1"/>
</dbReference>
<dbReference type="Proteomes" id="UP000287394">
    <property type="component" value="Chromosome"/>
</dbReference>
<organism evidence="1 2">
    <name type="scientific">Capsulimonas corticalis</name>
    <dbReference type="NCBI Taxonomy" id="2219043"/>
    <lineage>
        <taxon>Bacteria</taxon>
        <taxon>Bacillati</taxon>
        <taxon>Armatimonadota</taxon>
        <taxon>Armatimonadia</taxon>
        <taxon>Capsulimonadales</taxon>
        <taxon>Capsulimonadaceae</taxon>
        <taxon>Capsulimonas</taxon>
    </lineage>
</organism>
<keyword evidence="2" id="KW-1185">Reference proteome</keyword>
<protein>
    <submittedName>
        <fullName evidence="1">Uncharacterized protein</fullName>
    </submittedName>
</protein>
<dbReference type="KEGG" id="ccot:CCAX7_28920"/>